<keyword evidence="17" id="KW-1185">Reference proteome</keyword>
<dbReference type="PROSITE" id="PS51918">
    <property type="entry name" value="RADICAL_SAM"/>
    <property type="match status" value="1"/>
</dbReference>
<evidence type="ECO:0000256" key="6">
    <source>
        <dbReference type="ARBA" id="ARBA00022485"/>
    </source>
</evidence>
<dbReference type="CDD" id="cd01335">
    <property type="entry name" value="Radical_SAM"/>
    <property type="match status" value="1"/>
</dbReference>
<evidence type="ECO:0000256" key="11">
    <source>
        <dbReference type="ARBA" id="ARBA00023231"/>
    </source>
</evidence>
<evidence type="ECO:0000256" key="2">
    <source>
        <dbReference type="ARBA" id="ARBA00003522"/>
    </source>
</evidence>
<reference evidence="17" key="1">
    <citation type="submission" date="2017-06" db="EMBL/GenBank/DDBJ databases">
        <title>Investigating the central metabolism of Clostridium thermosuccinogenes.</title>
        <authorList>
            <person name="Koendjbiharie J.G."/>
            <person name="Van Kranenburg R."/>
            <person name="Vriesendorp B."/>
        </authorList>
    </citation>
    <scope>NUCLEOTIDE SEQUENCE [LARGE SCALE GENOMIC DNA]</scope>
    <source>
        <strain evidence="17">DSM 5806</strain>
    </source>
</reference>
<dbReference type="InterPro" id="IPR007197">
    <property type="entry name" value="rSAM"/>
</dbReference>
<keyword evidence="11" id="KW-0535">Nitrogen fixation</keyword>
<dbReference type="InterPro" id="IPR006638">
    <property type="entry name" value="Elp3/MiaA/NifB-like_rSAM"/>
</dbReference>
<comment type="similarity">
    <text evidence="4">Belongs to the radical SAM superfamily. NifB family.</text>
</comment>
<organism evidence="16 17">
    <name type="scientific">Clostridium thermosuccinogenes</name>
    <dbReference type="NCBI Taxonomy" id="84032"/>
    <lineage>
        <taxon>Bacteria</taxon>
        <taxon>Bacillati</taxon>
        <taxon>Bacillota</taxon>
        <taxon>Clostridia</taxon>
        <taxon>Eubacteriales</taxon>
        <taxon>Clostridiaceae</taxon>
        <taxon>Clostridium</taxon>
    </lineage>
</organism>
<evidence type="ECO:0000256" key="7">
    <source>
        <dbReference type="ARBA" id="ARBA00022691"/>
    </source>
</evidence>
<keyword evidence="6" id="KW-0004">4Fe-4S</keyword>
<comment type="pathway">
    <text evidence="3">Cofactor biosynthesis; Fe-Mo cofactor biosynthesis.</text>
</comment>
<dbReference type="SFLD" id="SFLDG01067">
    <property type="entry name" value="SPASM/twitch_domain_containing"/>
    <property type="match status" value="1"/>
</dbReference>
<keyword evidence="7" id="KW-0949">S-adenosyl-L-methionine</keyword>
<dbReference type="GO" id="GO:0051539">
    <property type="term" value="F:4 iron, 4 sulfur cluster binding"/>
    <property type="evidence" value="ECO:0007669"/>
    <property type="project" value="UniProtKB-KW"/>
</dbReference>
<dbReference type="GO" id="GO:0046872">
    <property type="term" value="F:metal ion binding"/>
    <property type="evidence" value="ECO:0007669"/>
    <property type="project" value="UniProtKB-KW"/>
</dbReference>
<evidence type="ECO:0000256" key="4">
    <source>
        <dbReference type="ARBA" id="ARBA00006804"/>
    </source>
</evidence>
<name>A0A2K2F8U4_9CLOT</name>
<dbReference type="Proteomes" id="UP000236151">
    <property type="component" value="Unassembled WGS sequence"/>
</dbReference>
<evidence type="ECO:0000256" key="9">
    <source>
        <dbReference type="ARBA" id="ARBA00023004"/>
    </source>
</evidence>
<sequence>MKAIDKNCTVSFSAVRGTLEGGRIMINCRGCKAGSEGKDPLWGTGLSNNTINKTLKHPCFNKNAHDCARIHLPVAPACNIKCKFCNRKYDCQNESRPGVTSNLLTPEEALKIFEHYRKRLKNLTVMGIAGPGDALANFDNVKKTIGYITEDHSDIAICISTNGLMLPEYAMELKKMGISHITVTINAVDPAVSEKIYDYVDYKGKRFRGREASEILLKNQLLGLEIIKDLDIMCKVNIVVIKGVNYFHVKDIVKKVKSLGVTYTNIMSLIPVKDTDYENQEPLSNKEISNLRKECEDIVPQMCHCRQCRADAVGKLGDELPQCAI</sequence>
<comment type="caution">
    <text evidence="16">The sequence shown here is derived from an EMBL/GenBank/DDBJ whole genome shotgun (WGS) entry which is preliminary data.</text>
</comment>
<dbReference type="KEGG" id="cthd:CDO33_05180"/>
<dbReference type="EMBL" id="NIOJ01000055">
    <property type="protein sequence ID" value="PNT96021.1"/>
    <property type="molecule type" value="Genomic_DNA"/>
</dbReference>
<dbReference type="InterPro" id="IPR013785">
    <property type="entry name" value="Aldolase_TIM"/>
</dbReference>
<dbReference type="SFLD" id="SFLDS00029">
    <property type="entry name" value="Radical_SAM"/>
    <property type="match status" value="1"/>
</dbReference>
<evidence type="ECO:0000259" key="15">
    <source>
        <dbReference type="PROSITE" id="PS51918"/>
    </source>
</evidence>
<dbReference type="SUPFAM" id="SSF102114">
    <property type="entry name" value="Radical SAM enzymes"/>
    <property type="match status" value="1"/>
</dbReference>
<dbReference type="PANTHER" id="PTHR43787:SF13">
    <property type="entry name" value="FEMO COFACTOR BIOSYNTHESIS PROTEIN NIFB"/>
    <property type="match status" value="1"/>
</dbReference>
<evidence type="ECO:0000256" key="1">
    <source>
        <dbReference type="ARBA" id="ARBA00001966"/>
    </source>
</evidence>
<evidence type="ECO:0000256" key="12">
    <source>
        <dbReference type="ARBA" id="ARBA00023239"/>
    </source>
</evidence>
<evidence type="ECO:0000313" key="16">
    <source>
        <dbReference type="EMBL" id="PNT96021.1"/>
    </source>
</evidence>
<keyword evidence="8" id="KW-0479">Metal-binding</keyword>
<comment type="function">
    <text evidence="2">Involved in the biosynthesis of the iron-molybdenum cofactor (FeMo-co or M-cluster) found in the dinitrogenase enzyme of the nitrogenase complex in nitrogen-fixing microorganisms. NifB catalyzes the crucial step of radical SAM-dependent carbide insertion that occurs concomitant with the insertion of a 9th sulfur and the rearrangement/coupling of two [4Fe-4S] clusters into a [8Fe-9S-C] cluster, the precursor to the M-cluster.</text>
</comment>
<evidence type="ECO:0000256" key="3">
    <source>
        <dbReference type="ARBA" id="ARBA00005155"/>
    </source>
</evidence>
<protein>
    <recommendedName>
        <fullName evidence="5">FeMo cofactor biosynthesis protein NifB</fullName>
    </recommendedName>
    <alternativeName>
        <fullName evidence="14">Nitrogenase cofactor maturase NifB</fullName>
    </alternativeName>
    <alternativeName>
        <fullName evidence="13">Radical SAM assemblase NifB</fullName>
    </alternativeName>
</protein>
<dbReference type="SMART" id="SM00729">
    <property type="entry name" value="Elp3"/>
    <property type="match status" value="1"/>
</dbReference>
<evidence type="ECO:0000256" key="14">
    <source>
        <dbReference type="ARBA" id="ARBA00032102"/>
    </source>
</evidence>
<evidence type="ECO:0000313" key="17">
    <source>
        <dbReference type="Proteomes" id="UP000236151"/>
    </source>
</evidence>
<dbReference type="SFLD" id="SFLDG01068">
    <property type="entry name" value="FeMo_cofactor_biosynthesis_pro"/>
    <property type="match status" value="1"/>
</dbReference>
<accession>A0A2K2F8U4</accession>
<dbReference type="AlphaFoldDB" id="A0A2K2F8U4"/>
<comment type="cofactor">
    <cofactor evidence="1">
        <name>[4Fe-4S] cluster</name>
        <dbReference type="ChEBI" id="CHEBI:49883"/>
    </cofactor>
</comment>
<dbReference type="Gene3D" id="3.20.20.70">
    <property type="entry name" value="Aldolase class I"/>
    <property type="match status" value="1"/>
</dbReference>
<dbReference type="SFLD" id="SFLDF00281">
    <property type="entry name" value="FeMo_cofactor_biosynthesis_pro"/>
    <property type="match status" value="1"/>
</dbReference>
<evidence type="ECO:0000256" key="10">
    <source>
        <dbReference type="ARBA" id="ARBA00023014"/>
    </source>
</evidence>
<evidence type="ECO:0000256" key="8">
    <source>
        <dbReference type="ARBA" id="ARBA00022723"/>
    </source>
</evidence>
<keyword evidence="10" id="KW-0411">Iron-sulfur</keyword>
<gene>
    <name evidence="16" type="ORF">CDQ84_16010</name>
</gene>
<dbReference type="GO" id="GO:0016829">
    <property type="term" value="F:lyase activity"/>
    <property type="evidence" value="ECO:0007669"/>
    <property type="project" value="UniProtKB-KW"/>
</dbReference>
<evidence type="ECO:0000256" key="13">
    <source>
        <dbReference type="ARBA" id="ARBA00030926"/>
    </source>
</evidence>
<feature type="domain" description="Radical SAM core" evidence="15">
    <location>
        <begin position="60"/>
        <end position="306"/>
    </location>
</feature>
<dbReference type="InterPro" id="IPR058240">
    <property type="entry name" value="rSAM_sf"/>
</dbReference>
<evidence type="ECO:0000256" key="5">
    <source>
        <dbReference type="ARBA" id="ARBA00021702"/>
    </source>
</evidence>
<keyword evidence="12" id="KW-0456">Lyase</keyword>
<keyword evidence="9" id="KW-0408">Iron</keyword>
<dbReference type="PANTHER" id="PTHR43787">
    <property type="entry name" value="FEMO COFACTOR BIOSYNTHESIS PROTEIN NIFB-RELATED"/>
    <property type="match status" value="1"/>
</dbReference>
<dbReference type="UniPathway" id="UPA00782"/>
<dbReference type="Pfam" id="PF04055">
    <property type="entry name" value="Radical_SAM"/>
    <property type="match status" value="1"/>
</dbReference>
<proteinExistence type="inferred from homology"/>